<organism evidence="6 7">
    <name type="scientific">Tenacibaculum finnmarkense genomovar ulcerans</name>
    <dbReference type="NCBI Taxonomy" id="2781388"/>
    <lineage>
        <taxon>Bacteria</taxon>
        <taxon>Pseudomonadati</taxon>
        <taxon>Bacteroidota</taxon>
        <taxon>Flavobacteriia</taxon>
        <taxon>Flavobacteriales</taxon>
        <taxon>Flavobacteriaceae</taxon>
        <taxon>Tenacibaculum</taxon>
        <taxon>Tenacibaculum finnmarkense</taxon>
    </lineage>
</organism>
<evidence type="ECO:0000313" key="6">
    <source>
        <dbReference type="EMBL" id="SOU88397.1"/>
    </source>
</evidence>
<name>A0A2I2M8K0_9FLAO</name>
<dbReference type="PROSITE" id="PS51257">
    <property type="entry name" value="PROKAR_LIPOPROTEIN"/>
    <property type="match status" value="1"/>
</dbReference>
<dbReference type="InterPro" id="IPR019869">
    <property type="entry name" value="Motility-assoc_PPIase_GldI"/>
</dbReference>
<evidence type="ECO:0000256" key="1">
    <source>
        <dbReference type="ARBA" id="ARBA00000971"/>
    </source>
</evidence>
<sequence>MKYNFIFFILIILTVVSCKEPQARHPKKQGTVNFYKEVVKKNKKLNALEKKRLKNWISKDSTHTYKASKNGFWYRYVVKDTVSTVLAKATNTVLLSYDISDINGNVIYQKQERTYKVDQEDFIPALQDGIKLMKKGEIITFVIPSYRAFGVIGDGSKILVNQPIQSTVTLIEIK</sequence>
<dbReference type="EMBL" id="OENE01000010">
    <property type="protein sequence ID" value="SOU88397.1"/>
    <property type="molecule type" value="Genomic_DNA"/>
</dbReference>
<dbReference type="AlphaFoldDB" id="A0A2I2M8K0"/>
<dbReference type="EC" id="5.2.1.8" evidence="4"/>
<dbReference type="Proteomes" id="UP000490060">
    <property type="component" value="Unassembled WGS sequence"/>
</dbReference>
<gene>
    <name evidence="6" type="ORF">TNO010_180096</name>
</gene>
<proteinExistence type="inferred from homology"/>
<dbReference type="NCBIfam" id="TIGR03516">
    <property type="entry name" value="ppisom_GldI"/>
    <property type="match status" value="1"/>
</dbReference>
<comment type="catalytic activity">
    <reaction evidence="1 3 4">
        <text>[protein]-peptidylproline (omega=180) = [protein]-peptidylproline (omega=0)</text>
        <dbReference type="Rhea" id="RHEA:16237"/>
        <dbReference type="Rhea" id="RHEA-COMP:10747"/>
        <dbReference type="Rhea" id="RHEA-COMP:10748"/>
        <dbReference type="ChEBI" id="CHEBI:83833"/>
        <dbReference type="ChEBI" id="CHEBI:83834"/>
        <dbReference type="EC" id="5.2.1.8"/>
    </reaction>
</comment>
<evidence type="ECO:0000256" key="3">
    <source>
        <dbReference type="PROSITE-ProRule" id="PRU00277"/>
    </source>
</evidence>
<reference evidence="6 7" key="1">
    <citation type="submission" date="2017-11" db="EMBL/GenBank/DDBJ databases">
        <authorList>
            <person name="Duchaud E."/>
        </authorList>
    </citation>
    <scope>NUCLEOTIDE SEQUENCE [LARGE SCALE GENOMIC DNA]</scope>
    <source>
        <strain evidence="6 7">TNO010</strain>
    </source>
</reference>
<dbReference type="PROSITE" id="PS50059">
    <property type="entry name" value="FKBP_PPIASE"/>
    <property type="match status" value="1"/>
</dbReference>
<comment type="similarity">
    <text evidence="4">Belongs to the FKBP-type PPIase family.</text>
</comment>
<keyword evidence="3 4" id="KW-0413">Isomerase</keyword>
<protein>
    <recommendedName>
        <fullName evidence="4">Peptidyl-prolyl cis-trans isomerase</fullName>
        <ecNumber evidence="4">5.2.1.8</ecNumber>
    </recommendedName>
</protein>
<accession>A0A2I2M8K0</accession>
<dbReference type="GO" id="GO:0003755">
    <property type="term" value="F:peptidyl-prolyl cis-trans isomerase activity"/>
    <property type="evidence" value="ECO:0007669"/>
    <property type="project" value="UniProtKB-UniRule"/>
</dbReference>
<dbReference type="SUPFAM" id="SSF54534">
    <property type="entry name" value="FKBP-like"/>
    <property type="match status" value="1"/>
</dbReference>
<dbReference type="GeneID" id="79923808"/>
<dbReference type="InterPro" id="IPR046357">
    <property type="entry name" value="PPIase_dom_sf"/>
</dbReference>
<evidence type="ECO:0000313" key="7">
    <source>
        <dbReference type="Proteomes" id="UP000490060"/>
    </source>
</evidence>
<dbReference type="RefSeq" id="WP_058884474.1">
    <property type="nucleotide sequence ID" value="NZ_JAFMUH010000007.1"/>
</dbReference>
<evidence type="ECO:0000256" key="2">
    <source>
        <dbReference type="ARBA" id="ARBA00023110"/>
    </source>
</evidence>
<feature type="domain" description="PPIase FKBP-type" evidence="5">
    <location>
        <begin position="90"/>
        <end position="174"/>
    </location>
</feature>
<evidence type="ECO:0000256" key="4">
    <source>
        <dbReference type="RuleBase" id="RU003915"/>
    </source>
</evidence>
<dbReference type="Gene3D" id="3.10.50.40">
    <property type="match status" value="1"/>
</dbReference>
<dbReference type="InterPro" id="IPR001179">
    <property type="entry name" value="PPIase_FKBP_dom"/>
</dbReference>
<evidence type="ECO:0000259" key="5">
    <source>
        <dbReference type="PROSITE" id="PS50059"/>
    </source>
</evidence>
<keyword evidence="2 3" id="KW-0697">Rotamase</keyword>
<dbReference type="Pfam" id="PF00254">
    <property type="entry name" value="FKBP_C"/>
    <property type="match status" value="1"/>
</dbReference>